<proteinExistence type="predicted"/>
<dbReference type="AlphaFoldDB" id="A0A5B9PHS2"/>
<sequence length="115" mass="12374">MPSFSRSGEFYGASLITGPSSALVRVRFSPEHVGPPIVNVLAADARFGNPPDRDVASAVADAVQQANGDFDTRLIPAEIAYQCDNDGLCYLIRRCAYIIVRRIAEVGDDEFIGVA</sequence>
<evidence type="ECO:0000313" key="1">
    <source>
        <dbReference type="EMBL" id="QEG24835.1"/>
    </source>
</evidence>
<protein>
    <submittedName>
        <fullName evidence="1">Uncharacterized protein</fullName>
    </submittedName>
</protein>
<dbReference type="EMBL" id="CP042912">
    <property type="protein sequence ID" value="QEG24835.1"/>
    <property type="molecule type" value="Genomic_DNA"/>
</dbReference>
<evidence type="ECO:0000313" key="2">
    <source>
        <dbReference type="Proteomes" id="UP000322214"/>
    </source>
</evidence>
<dbReference type="STRING" id="980251.GCA_001642875_00808"/>
<dbReference type="RefSeq" id="WP_075083612.1">
    <property type="nucleotide sequence ID" value="NZ_CP042912.1"/>
</dbReference>
<reference evidence="1 2" key="1">
    <citation type="submission" date="2019-08" db="EMBL/GenBank/DDBJ databases">
        <title>Deep-cultivation of Planctomycetes and their phenomic and genomic characterization uncovers novel biology.</title>
        <authorList>
            <person name="Wiegand S."/>
            <person name="Jogler M."/>
            <person name="Boedeker C."/>
            <person name="Pinto D."/>
            <person name="Vollmers J."/>
            <person name="Rivas-Marin E."/>
            <person name="Kohn T."/>
            <person name="Peeters S.H."/>
            <person name="Heuer A."/>
            <person name="Rast P."/>
            <person name="Oberbeckmann S."/>
            <person name="Bunk B."/>
            <person name="Jeske O."/>
            <person name="Meyerdierks A."/>
            <person name="Storesund J.E."/>
            <person name="Kallscheuer N."/>
            <person name="Luecker S."/>
            <person name="Lage O.M."/>
            <person name="Pohl T."/>
            <person name="Merkel B.J."/>
            <person name="Hornburger P."/>
            <person name="Mueller R.-W."/>
            <person name="Bruemmer F."/>
            <person name="Labrenz M."/>
            <person name="Spormann A.M."/>
            <person name="Op den Camp H."/>
            <person name="Overmann J."/>
            <person name="Amann R."/>
            <person name="Jetten M.S.M."/>
            <person name="Mascher T."/>
            <person name="Medema M.H."/>
            <person name="Devos D.P."/>
            <person name="Kaster A.-K."/>
            <person name="Ovreas L."/>
            <person name="Rohde M."/>
            <person name="Galperin M.Y."/>
            <person name="Jogler C."/>
        </authorList>
    </citation>
    <scope>NUCLEOTIDE SEQUENCE [LARGE SCALE GENOMIC DNA]</scope>
    <source>
        <strain evidence="1 2">FC18</strain>
    </source>
</reference>
<dbReference type="KEGG" id="mff:MFFC18_47580"/>
<gene>
    <name evidence="1" type="ORF">MFFC18_47580</name>
</gene>
<dbReference type="Proteomes" id="UP000322214">
    <property type="component" value="Chromosome"/>
</dbReference>
<keyword evidence="2" id="KW-1185">Reference proteome</keyword>
<organism evidence="1 2">
    <name type="scientific">Mariniblastus fucicola</name>
    <dbReference type="NCBI Taxonomy" id="980251"/>
    <lineage>
        <taxon>Bacteria</taxon>
        <taxon>Pseudomonadati</taxon>
        <taxon>Planctomycetota</taxon>
        <taxon>Planctomycetia</taxon>
        <taxon>Pirellulales</taxon>
        <taxon>Pirellulaceae</taxon>
        <taxon>Mariniblastus</taxon>
    </lineage>
</organism>
<accession>A0A5B9PHS2</accession>
<name>A0A5B9PHS2_9BACT</name>